<dbReference type="PANTHER" id="PTHR10695:SF46">
    <property type="entry name" value="BIFUNCTIONAL COENZYME A SYNTHASE-RELATED"/>
    <property type="match status" value="1"/>
</dbReference>
<dbReference type="Gene3D" id="3.40.50.300">
    <property type="entry name" value="P-loop containing nucleotide triphosphate hydrolases"/>
    <property type="match status" value="1"/>
</dbReference>
<dbReference type="GO" id="GO:0005524">
    <property type="term" value="F:ATP binding"/>
    <property type="evidence" value="ECO:0007669"/>
    <property type="project" value="UniProtKB-UniRule"/>
</dbReference>
<keyword evidence="3 5" id="KW-0418">Kinase</keyword>
<dbReference type="InterPro" id="IPR027417">
    <property type="entry name" value="P-loop_NTPase"/>
</dbReference>
<keyword evidence="3" id="KW-0808">Transferase</keyword>
<dbReference type="NCBIfam" id="TIGR00152">
    <property type="entry name" value="dephospho-CoA kinase"/>
    <property type="match status" value="1"/>
</dbReference>
<dbReference type="HAMAP" id="MF_00376">
    <property type="entry name" value="Dephospho_CoA_kinase"/>
    <property type="match status" value="1"/>
</dbReference>
<keyword evidence="1 3" id="KW-0547">Nucleotide-binding</keyword>
<comment type="function">
    <text evidence="3">Catalyzes the phosphorylation of the 3'-hydroxyl group of dephosphocoenzyme A to form coenzyme A.</text>
</comment>
<evidence type="ECO:0000256" key="4">
    <source>
        <dbReference type="NCBIfam" id="TIGR00152"/>
    </source>
</evidence>
<sequence length="192" mass="22057">MIIGLTGPVGSGKTEAAKIFKKIGAYIIEADLVGHKILADPLFEKKLLDEFKTANRKKISDIVFADLKRLKKLNLLLHPNIIERIQYAVESVHKKEKNRLIVIDAALPCLFEKLVDEVWVVWASKKNRVKRLLKRGFKKKKILQIMKSQPSKKDYIKIADKIIINEGDFNQFKSEILGVFRCWGKSKFNAKI</sequence>
<comment type="subcellular location">
    <subcellularLocation>
        <location evidence="3">Cytoplasm</location>
    </subcellularLocation>
</comment>
<evidence type="ECO:0000256" key="2">
    <source>
        <dbReference type="ARBA" id="ARBA00022840"/>
    </source>
</evidence>
<gene>
    <name evidence="3" type="primary">coaE</name>
    <name evidence="5" type="ORF">A2290_00620</name>
</gene>
<keyword evidence="2 3" id="KW-0067">ATP-binding</keyword>
<evidence type="ECO:0000256" key="3">
    <source>
        <dbReference type="HAMAP-Rule" id="MF_00376"/>
    </source>
</evidence>
<protein>
    <recommendedName>
        <fullName evidence="3 4">Dephospho-CoA kinase</fullName>
        <ecNumber evidence="3 4">2.7.1.24</ecNumber>
    </recommendedName>
    <alternativeName>
        <fullName evidence="3">Dephosphocoenzyme A kinase</fullName>
    </alternativeName>
</protein>
<dbReference type="PANTHER" id="PTHR10695">
    <property type="entry name" value="DEPHOSPHO-COA KINASE-RELATED"/>
    <property type="match status" value="1"/>
</dbReference>
<comment type="caution">
    <text evidence="5">The sequence shown here is derived from an EMBL/GenBank/DDBJ whole genome shotgun (WGS) entry which is preliminary data.</text>
</comment>
<dbReference type="GO" id="GO:0004140">
    <property type="term" value="F:dephospho-CoA kinase activity"/>
    <property type="evidence" value="ECO:0007669"/>
    <property type="project" value="UniProtKB-UniRule"/>
</dbReference>
<dbReference type="EC" id="2.7.1.24" evidence="3 4"/>
<proteinExistence type="inferred from homology"/>
<evidence type="ECO:0000313" key="5">
    <source>
        <dbReference type="EMBL" id="OGC14165.1"/>
    </source>
</evidence>
<dbReference type="GO" id="GO:0015937">
    <property type="term" value="P:coenzyme A biosynthetic process"/>
    <property type="evidence" value="ECO:0007669"/>
    <property type="project" value="UniProtKB-UniRule"/>
</dbReference>
<comment type="catalytic activity">
    <reaction evidence="3">
        <text>3'-dephospho-CoA + ATP = ADP + CoA + H(+)</text>
        <dbReference type="Rhea" id="RHEA:18245"/>
        <dbReference type="ChEBI" id="CHEBI:15378"/>
        <dbReference type="ChEBI" id="CHEBI:30616"/>
        <dbReference type="ChEBI" id="CHEBI:57287"/>
        <dbReference type="ChEBI" id="CHEBI:57328"/>
        <dbReference type="ChEBI" id="CHEBI:456216"/>
        <dbReference type="EC" id="2.7.1.24"/>
    </reaction>
</comment>
<accession>A0A1F4S143</accession>
<dbReference type="GO" id="GO:0005737">
    <property type="term" value="C:cytoplasm"/>
    <property type="evidence" value="ECO:0007669"/>
    <property type="project" value="UniProtKB-SubCell"/>
</dbReference>
<dbReference type="CDD" id="cd02022">
    <property type="entry name" value="DPCK"/>
    <property type="match status" value="1"/>
</dbReference>
<dbReference type="PROSITE" id="PS51219">
    <property type="entry name" value="DPCK"/>
    <property type="match status" value="1"/>
</dbReference>
<evidence type="ECO:0000256" key="1">
    <source>
        <dbReference type="ARBA" id="ARBA00022741"/>
    </source>
</evidence>
<keyword evidence="3" id="KW-0173">Coenzyme A biosynthesis</keyword>
<name>A0A1F4S143_UNCSA</name>
<comment type="similarity">
    <text evidence="3">Belongs to the CoaE family.</text>
</comment>
<comment type="pathway">
    <text evidence="3">Cofactor biosynthesis; coenzyme A biosynthesis; CoA from (R)-pantothenate: step 5/5.</text>
</comment>
<dbReference type="InterPro" id="IPR001977">
    <property type="entry name" value="Depp_CoAkinase"/>
</dbReference>
<keyword evidence="3" id="KW-0963">Cytoplasm</keyword>
<dbReference type="SUPFAM" id="SSF52540">
    <property type="entry name" value="P-loop containing nucleoside triphosphate hydrolases"/>
    <property type="match status" value="1"/>
</dbReference>
<dbReference type="Proteomes" id="UP000177905">
    <property type="component" value="Unassembled WGS sequence"/>
</dbReference>
<dbReference type="EMBL" id="MEUA01000040">
    <property type="protein sequence ID" value="OGC14165.1"/>
    <property type="molecule type" value="Genomic_DNA"/>
</dbReference>
<feature type="binding site" evidence="3">
    <location>
        <begin position="10"/>
        <end position="15"/>
    </location>
    <ligand>
        <name>ATP</name>
        <dbReference type="ChEBI" id="CHEBI:30616"/>
    </ligand>
</feature>
<evidence type="ECO:0000313" key="6">
    <source>
        <dbReference type="Proteomes" id="UP000177905"/>
    </source>
</evidence>
<reference evidence="5 6" key="1">
    <citation type="journal article" date="2016" name="Nat. Commun.">
        <title>Thousands of microbial genomes shed light on interconnected biogeochemical processes in an aquifer system.</title>
        <authorList>
            <person name="Anantharaman K."/>
            <person name="Brown C.T."/>
            <person name="Hug L.A."/>
            <person name="Sharon I."/>
            <person name="Castelle C.J."/>
            <person name="Probst A.J."/>
            <person name="Thomas B.C."/>
            <person name="Singh A."/>
            <person name="Wilkins M.J."/>
            <person name="Karaoz U."/>
            <person name="Brodie E.L."/>
            <person name="Williams K.H."/>
            <person name="Hubbard S.S."/>
            <person name="Banfield J.F."/>
        </authorList>
    </citation>
    <scope>NUCLEOTIDE SEQUENCE [LARGE SCALE GENOMIC DNA]</scope>
</reference>
<organism evidence="5 6">
    <name type="scientific">candidate division WOR-1 bacterium RIFOXYB2_FULL_36_35</name>
    <dbReference type="NCBI Taxonomy" id="1802578"/>
    <lineage>
        <taxon>Bacteria</taxon>
        <taxon>Bacillati</taxon>
        <taxon>Saganbacteria</taxon>
    </lineage>
</organism>
<dbReference type="UniPathway" id="UPA00241">
    <property type="reaction ID" value="UER00356"/>
</dbReference>
<dbReference type="AlphaFoldDB" id="A0A1F4S143"/>
<dbReference type="Pfam" id="PF01121">
    <property type="entry name" value="CoaE"/>
    <property type="match status" value="1"/>
</dbReference>